<feature type="region of interest" description="Disordered" evidence="1">
    <location>
        <begin position="1"/>
        <end position="39"/>
    </location>
</feature>
<accession>A0A022W5K3</accession>
<dbReference type="Proteomes" id="UP000023758">
    <property type="component" value="Unassembled WGS sequence"/>
</dbReference>
<gene>
    <name evidence="2" type="ORF">H103_03407</name>
</gene>
<protein>
    <submittedName>
        <fullName evidence="2">Uncharacterized protein</fullName>
    </submittedName>
</protein>
<sequence>MSSASPPKEPEVEPVTQSGDEAEPMEREHHDIQTQGQGEFEVKEQDRWLPIANGLFIPFSLFALLVSIPSSSFVDVIRLPILLPFLSSAPFAHKINPDWRKKNTPKDWSLSMHAQDTNNSWRQYTHPSCQIQSLFYKEKTVPDVHAFPPPTSSQSKLHAHIVNQPQADALQP</sequence>
<dbReference type="HOGENOM" id="CLU_132813_0_0_1"/>
<reference evidence="2" key="1">
    <citation type="submission" date="2014-02" db="EMBL/GenBank/DDBJ databases">
        <title>The Genome Sequence of Trichophyton rubrum (morphotype fischeri) CBS 288.86.</title>
        <authorList>
            <consortium name="The Broad Institute Genomics Platform"/>
            <person name="Cuomo C.A."/>
            <person name="White T.C."/>
            <person name="Graser Y."/>
            <person name="Martinez-Rossi N."/>
            <person name="Heitman J."/>
            <person name="Young S.K."/>
            <person name="Zeng Q."/>
            <person name="Gargeya S."/>
            <person name="Abouelleil A."/>
            <person name="Alvarado L."/>
            <person name="Chapman S.B."/>
            <person name="Gainer-Dewar J."/>
            <person name="Goldberg J."/>
            <person name="Griggs A."/>
            <person name="Gujja S."/>
            <person name="Hansen M."/>
            <person name="Howarth C."/>
            <person name="Imamovic A."/>
            <person name="Larimer J."/>
            <person name="Martinez D."/>
            <person name="Murphy C."/>
            <person name="Pearson M.D."/>
            <person name="Persinoti G."/>
            <person name="Poon T."/>
            <person name="Priest M."/>
            <person name="Roberts A.D."/>
            <person name="Saif S."/>
            <person name="Shea T.D."/>
            <person name="Sykes S.N."/>
            <person name="Wortman J."/>
            <person name="Nusbaum C."/>
            <person name="Birren B."/>
        </authorList>
    </citation>
    <scope>NUCLEOTIDE SEQUENCE [LARGE SCALE GENOMIC DNA]</scope>
    <source>
        <strain evidence="2">CBS 288.86</strain>
    </source>
</reference>
<dbReference type="EMBL" id="KK207810">
    <property type="protein sequence ID" value="EZF53700.1"/>
    <property type="molecule type" value="Genomic_DNA"/>
</dbReference>
<dbReference type="AlphaFoldDB" id="A0A022W5K3"/>
<organism evidence="2">
    <name type="scientific">Trichophyton rubrum CBS 288.86</name>
    <dbReference type="NCBI Taxonomy" id="1215330"/>
    <lineage>
        <taxon>Eukaryota</taxon>
        <taxon>Fungi</taxon>
        <taxon>Dikarya</taxon>
        <taxon>Ascomycota</taxon>
        <taxon>Pezizomycotina</taxon>
        <taxon>Eurotiomycetes</taxon>
        <taxon>Eurotiomycetidae</taxon>
        <taxon>Onygenales</taxon>
        <taxon>Arthrodermataceae</taxon>
        <taxon>Trichophyton</taxon>
    </lineage>
</organism>
<evidence type="ECO:0000256" key="1">
    <source>
        <dbReference type="SAM" id="MobiDB-lite"/>
    </source>
</evidence>
<proteinExistence type="predicted"/>
<name>A0A022W5K3_TRIRU</name>
<evidence type="ECO:0000313" key="2">
    <source>
        <dbReference type="EMBL" id="EZF53700.1"/>
    </source>
</evidence>